<dbReference type="AlphaFoldDB" id="A0A7S0FWY7"/>
<proteinExistence type="predicted"/>
<organism evidence="2">
    <name type="scientific">Pyrodinium bahamense</name>
    <dbReference type="NCBI Taxonomy" id="73915"/>
    <lineage>
        <taxon>Eukaryota</taxon>
        <taxon>Sar</taxon>
        <taxon>Alveolata</taxon>
        <taxon>Dinophyceae</taxon>
        <taxon>Gonyaulacales</taxon>
        <taxon>Pyrocystaceae</taxon>
        <taxon>Pyrodinium</taxon>
    </lineage>
</organism>
<sequence>MRASEVSLGHTLAEIPHFQVCGRRCEINTRNRAFVHLGVKSSLGRGFKRVFESFYPCFRVARDGEAYSHSQFQTWYDNDSTWWEEAWPLDHSGTPLTRLLKRSGCEMLGSELQSQPPLSEDHAVQMSEQSAMSACVVSHTVADVEVIEECCHVDKAASVDAGDSSTIVDLMWADFIERRIALESRSESASPAALEFDSPGDSSNFSAITWASCDDANSVLSDAAWTTYLHKPWEPSKVHLITFTRSPPSLFSALHKGRELECVRVTAAEYGQSCRLPSGTSIFVYPKHYEGVKELASGLGLLPYHAVVCEAFLPLVYAEIAKLRSKDNVRIRKLQKMALVDSSDEVIFCFLRQTFMHTFDSREITSAQGTQSTSQVHGIPNHRRSV</sequence>
<feature type="region of interest" description="Disordered" evidence="1">
    <location>
        <begin position="367"/>
        <end position="386"/>
    </location>
</feature>
<accession>A0A7S0FWY7</accession>
<gene>
    <name evidence="2" type="ORF">PBAH0796_LOCUS28738</name>
</gene>
<name>A0A7S0FWY7_9DINO</name>
<evidence type="ECO:0000313" key="2">
    <source>
        <dbReference type="EMBL" id="CAD8385050.1"/>
    </source>
</evidence>
<protein>
    <submittedName>
        <fullName evidence="2">Uncharacterized protein</fullName>
    </submittedName>
</protein>
<feature type="compositionally biased region" description="Polar residues" evidence="1">
    <location>
        <begin position="367"/>
        <end position="376"/>
    </location>
</feature>
<reference evidence="2" key="1">
    <citation type="submission" date="2021-01" db="EMBL/GenBank/DDBJ databases">
        <authorList>
            <person name="Corre E."/>
            <person name="Pelletier E."/>
            <person name="Niang G."/>
            <person name="Scheremetjew M."/>
            <person name="Finn R."/>
            <person name="Kale V."/>
            <person name="Holt S."/>
            <person name="Cochrane G."/>
            <person name="Meng A."/>
            <person name="Brown T."/>
            <person name="Cohen L."/>
        </authorList>
    </citation>
    <scope>NUCLEOTIDE SEQUENCE</scope>
    <source>
        <strain evidence="2">Pbaha01</strain>
    </source>
</reference>
<evidence type="ECO:0000256" key="1">
    <source>
        <dbReference type="SAM" id="MobiDB-lite"/>
    </source>
</evidence>
<dbReference type="EMBL" id="HBEG01047189">
    <property type="protein sequence ID" value="CAD8385050.1"/>
    <property type="molecule type" value="Transcribed_RNA"/>
</dbReference>